<dbReference type="PROSITE" id="PS01124">
    <property type="entry name" value="HTH_ARAC_FAMILY_2"/>
    <property type="match status" value="1"/>
</dbReference>
<keyword evidence="10" id="KW-1185">Reference proteome</keyword>
<dbReference type="InterPro" id="IPR001789">
    <property type="entry name" value="Sig_transdc_resp-reg_receiver"/>
</dbReference>
<dbReference type="SMART" id="SM00342">
    <property type="entry name" value="HTH_ARAC"/>
    <property type="match status" value="1"/>
</dbReference>
<evidence type="ECO:0000259" key="8">
    <source>
        <dbReference type="PROSITE" id="PS50110"/>
    </source>
</evidence>
<protein>
    <recommendedName>
        <fullName evidence="1">Stage 0 sporulation protein A homolog</fullName>
    </recommendedName>
</protein>
<dbReference type="SUPFAM" id="SSF46689">
    <property type="entry name" value="Homeodomain-like"/>
    <property type="match status" value="2"/>
</dbReference>
<evidence type="ECO:0000313" key="9">
    <source>
        <dbReference type="EMBL" id="QOV18804.1"/>
    </source>
</evidence>
<dbReference type="InterPro" id="IPR009057">
    <property type="entry name" value="Homeodomain-like_sf"/>
</dbReference>
<feature type="domain" description="HTH araC/xylS-type" evidence="7">
    <location>
        <begin position="425"/>
        <end position="523"/>
    </location>
</feature>
<dbReference type="GO" id="GO:0003700">
    <property type="term" value="F:DNA-binding transcription factor activity"/>
    <property type="evidence" value="ECO:0007669"/>
    <property type="project" value="InterPro"/>
</dbReference>
<dbReference type="GO" id="GO:0043565">
    <property type="term" value="F:sequence-specific DNA binding"/>
    <property type="evidence" value="ECO:0007669"/>
    <property type="project" value="InterPro"/>
</dbReference>
<evidence type="ECO:0000256" key="4">
    <source>
        <dbReference type="ARBA" id="ARBA00023163"/>
    </source>
</evidence>
<name>A0A7M2RFQ0_9FIRM</name>
<evidence type="ECO:0000313" key="10">
    <source>
        <dbReference type="Proteomes" id="UP000593601"/>
    </source>
</evidence>
<keyword evidence="2" id="KW-0805">Transcription regulation</keyword>
<organism evidence="9 10">
    <name type="scientific">Blautia liquoris</name>
    <dbReference type="NCBI Taxonomy" id="2779518"/>
    <lineage>
        <taxon>Bacteria</taxon>
        <taxon>Bacillati</taxon>
        <taxon>Bacillota</taxon>
        <taxon>Clostridia</taxon>
        <taxon>Lachnospirales</taxon>
        <taxon>Lachnospiraceae</taxon>
        <taxon>Blautia</taxon>
    </lineage>
</organism>
<evidence type="ECO:0000256" key="6">
    <source>
        <dbReference type="PROSITE-ProRule" id="PRU00169"/>
    </source>
</evidence>
<dbReference type="PANTHER" id="PTHR43280">
    <property type="entry name" value="ARAC-FAMILY TRANSCRIPTIONAL REGULATOR"/>
    <property type="match status" value="1"/>
</dbReference>
<dbReference type="Proteomes" id="UP000593601">
    <property type="component" value="Chromosome"/>
</dbReference>
<dbReference type="CDD" id="cd17536">
    <property type="entry name" value="REC_YesN-like"/>
    <property type="match status" value="1"/>
</dbReference>
<dbReference type="Pfam" id="PF00072">
    <property type="entry name" value="Response_reg"/>
    <property type="match status" value="1"/>
</dbReference>
<evidence type="ECO:0000256" key="2">
    <source>
        <dbReference type="ARBA" id="ARBA00023015"/>
    </source>
</evidence>
<dbReference type="Gene3D" id="3.40.50.2300">
    <property type="match status" value="1"/>
</dbReference>
<dbReference type="InterPro" id="IPR018060">
    <property type="entry name" value="HTH_AraC"/>
</dbReference>
<evidence type="ECO:0000256" key="1">
    <source>
        <dbReference type="ARBA" id="ARBA00018672"/>
    </source>
</evidence>
<dbReference type="GO" id="GO:0000160">
    <property type="term" value="P:phosphorelay signal transduction system"/>
    <property type="evidence" value="ECO:0007669"/>
    <property type="project" value="InterPro"/>
</dbReference>
<evidence type="ECO:0000259" key="7">
    <source>
        <dbReference type="PROSITE" id="PS01124"/>
    </source>
</evidence>
<dbReference type="RefSeq" id="WP_193735166.1">
    <property type="nucleotide sequence ID" value="NZ_CP063304.1"/>
</dbReference>
<sequence>MKVLIVDDESHVRDAIFLLLPWEELGFERIFMAQTVAAATRLIQDEKPELAIVDVVIGNELGTEIMNYINDQKIRTTVIAISGHDDFQYVRSMFILGALEYLLKPIEQDKLYGAVKKAQVQIGADPQSQSVLSGLSRRQNTSEYQQDLLRNLFQAELVESSFAQLLEVAPQFSEKKQCRVLHCTGSTLSVHQDEFLQRMSRLLNQIQEELESVGQGVIFQNMQPSMDIVILLYGPAQVDFDRELHRIKELALRENCAVILGSSRMHAFPNELRTAWKEAMIAADHNDQFGIFALKEYDSKMSNMYLKSSLQKESALYSSIIIGDLPTIKIQLQRWAEIVMNGQPHTIGLLRLLWEEFFQLYNDWERAAEITDEDVFLTEHIKTLGDILGNSWDGTLKQMYKYFITCIEQLIENKKLMQESPNMMARVTDYLELNYMKRISQQECADHFHINKDYLSRAFKKHTGIGMVKYLNNIRIRKACELLTSTDLQIMEIADQVGYFDAKYFSRQFKVVTGVSPAQYRYEYRSQSSQII</sequence>
<dbReference type="PANTHER" id="PTHR43280:SF28">
    <property type="entry name" value="HTH-TYPE TRANSCRIPTIONAL ACTIVATOR RHAS"/>
    <property type="match status" value="1"/>
</dbReference>
<dbReference type="KEGG" id="bliq:INP51_12460"/>
<dbReference type="InterPro" id="IPR020449">
    <property type="entry name" value="Tscrpt_reg_AraC-type_HTH"/>
</dbReference>
<gene>
    <name evidence="9" type="ORF">INP51_12460</name>
</gene>
<comment type="function">
    <text evidence="5">May play the central regulatory role in sporulation. It may be an element of the effector pathway responsible for the activation of sporulation genes in response to nutritional stress. Spo0A may act in concert with spo0H (a sigma factor) to control the expression of some genes that are critical to the sporulation process.</text>
</comment>
<dbReference type="PRINTS" id="PR00032">
    <property type="entry name" value="HTHARAC"/>
</dbReference>
<feature type="domain" description="Response regulatory" evidence="8">
    <location>
        <begin position="2"/>
        <end position="119"/>
    </location>
</feature>
<accession>A0A7M2RFQ0</accession>
<dbReference type="InterPro" id="IPR011006">
    <property type="entry name" value="CheY-like_superfamily"/>
</dbReference>
<dbReference type="SUPFAM" id="SSF52172">
    <property type="entry name" value="CheY-like"/>
    <property type="match status" value="1"/>
</dbReference>
<keyword evidence="3" id="KW-0238">DNA-binding</keyword>
<dbReference type="Pfam" id="PF12833">
    <property type="entry name" value="HTH_18"/>
    <property type="match status" value="1"/>
</dbReference>
<feature type="modified residue" description="4-aspartylphosphate" evidence="6">
    <location>
        <position position="54"/>
    </location>
</feature>
<keyword evidence="4" id="KW-0804">Transcription</keyword>
<dbReference type="Gene3D" id="1.10.10.60">
    <property type="entry name" value="Homeodomain-like"/>
    <property type="match status" value="2"/>
</dbReference>
<evidence type="ECO:0000256" key="5">
    <source>
        <dbReference type="ARBA" id="ARBA00024867"/>
    </source>
</evidence>
<dbReference type="AlphaFoldDB" id="A0A7M2RFQ0"/>
<keyword evidence="6" id="KW-0597">Phosphoprotein</keyword>
<evidence type="ECO:0000256" key="3">
    <source>
        <dbReference type="ARBA" id="ARBA00023125"/>
    </source>
</evidence>
<dbReference type="SMART" id="SM00448">
    <property type="entry name" value="REC"/>
    <property type="match status" value="1"/>
</dbReference>
<proteinExistence type="predicted"/>
<dbReference type="EMBL" id="CP063304">
    <property type="protein sequence ID" value="QOV18804.1"/>
    <property type="molecule type" value="Genomic_DNA"/>
</dbReference>
<dbReference type="PROSITE" id="PS50110">
    <property type="entry name" value="RESPONSE_REGULATORY"/>
    <property type="match status" value="1"/>
</dbReference>
<reference evidence="9 10" key="1">
    <citation type="submission" date="2020-10" db="EMBL/GenBank/DDBJ databases">
        <title>Blautia liquoris sp.nov., isolated from the mud in a fermentation cellar used for the production of Chinese strong-flavoured liquor.</title>
        <authorList>
            <person name="Lu L."/>
        </authorList>
    </citation>
    <scope>NUCLEOTIDE SEQUENCE [LARGE SCALE GENOMIC DNA]</scope>
    <source>
        <strain evidence="9 10">LZLJ-3</strain>
    </source>
</reference>